<gene>
    <name evidence="2" type="ORF">AAFF_G00373150</name>
</gene>
<accession>A0AAD7SGE0</accession>
<dbReference type="Proteomes" id="UP001221898">
    <property type="component" value="Unassembled WGS sequence"/>
</dbReference>
<proteinExistence type="predicted"/>
<dbReference type="PANTHER" id="PTHR31450">
    <property type="entry name" value="LEUCINE-RICH REPEAT-CONTAINING PROTEIN 19 LRRC19 FAMILY MEMBER"/>
    <property type="match status" value="1"/>
</dbReference>
<comment type="caution">
    <text evidence="2">The sequence shown here is derived from an EMBL/GenBank/DDBJ whole genome shotgun (WGS) entry which is preliminary data.</text>
</comment>
<sequence>MSAERDACVPGFAAAAPGSSEGVPAERNTWKFLAGVLVTVLGTSVLLVCAVKSPSWYKLVFNYRHQRLREEEPNVFSTGRYSNFSLDTEQTETSAYELEVELDDDGYIEDRYIETGDYKDTGEA</sequence>
<name>A0AAD7SGE0_9TELE</name>
<dbReference type="EMBL" id="JAINUG010000066">
    <property type="protein sequence ID" value="KAJ8402080.1"/>
    <property type="molecule type" value="Genomic_DNA"/>
</dbReference>
<feature type="transmembrane region" description="Helical" evidence="1">
    <location>
        <begin position="32"/>
        <end position="51"/>
    </location>
</feature>
<protein>
    <submittedName>
        <fullName evidence="2">Uncharacterized protein</fullName>
    </submittedName>
</protein>
<evidence type="ECO:0000313" key="3">
    <source>
        <dbReference type="Proteomes" id="UP001221898"/>
    </source>
</evidence>
<keyword evidence="1" id="KW-0472">Membrane</keyword>
<keyword evidence="1" id="KW-0812">Transmembrane</keyword>
<dbReference type="GO" id="GO:0038023">
    <property type="term" value="F:signaling receptor activity"/>
    <property type="evidence" value="ECO:0007669"/>
    <property type="project" value="TreeGrafter"/>
</dbReference>
<dbReference type="GO" id="GO:0005886">
    <property type="term" value="C:plasma membrane"/>
    <property type="evidence" value="ECO:0007669"/>
    <property type="project" value="TreeGrafter"/>
</dbReference>
<keyword evidence="1" id="KW-1133">Transmembrane helix</keyword>
<keyword evidence="3" id="KW-1185">Reference proteome</keyword>
<evidence type="ECO:0000313" key="2">
    <source>
        <dbReference type="EMBL" id="KAJ8402080.1"/>
    </source>
</evidence>
<reference evidence="2" key="1">
    <citation type="journal article" date="2023" name="Science">
        <title>Genome structures resolve the early diversification of teleost fishes.</title>
        <authorList>
            <person name="Parey E."/>
            <person name="Louis A."/>
            <person name="Montfort J."/>
            <person name="Bouchez O."/>
            <person name="Roques C."/>
            <person name="Iampietro C."/>
            <person name="Lluch J."/>
            <person name="Castinel A."/>
            <person name="Donnadieu C."/>
            <person name="Desvignes T."/>
            <person name="Floi Bucao C."/>
            <person name="Jouanno E."/>
            <person name="Wen M."/>
            <person name="Mejri S."/>
            <person name="Dirks R."/>
            <person name="Jansen H."/>
            <person name="Henkel C."/>
            <person name="Chen W.J."/>
            <person name="Zahm M."/>
            <person name="Cabau C."/>
            <person name="Klopp C."/>
            <person name="Thompson A.W."/>
            <person name="Robinson-Rechavi M."/>
            <person name="Braasch I."/>
            <person name="Lecointre G."/>
            <person name="Bobe J."/>
            <person name="Postlethwait J.H."/>
            <person name="Berthelot C."/>
            <person name="Roest Crollius H."/>
            <person name="Guiguen Y."/>
        </authorList>
    </citation>
    <scope>NUCLEOTIDE SEQUENCE</scope>
    <source>
        <strain evidence="2">NC1722</strain>
    </source>
</reference>
<dbReference type="AlphaFoldDB" id="A0AAD7SGE0"/>
<evidence type="ECO:0000256" key="1">
    <source>
        <dbReference type="SAM" id="Phobius"/>
    </source>
</evidence>
<dbReference type="Pfam" id="PF15176">
    <property type="entry name" value="LRR19-TM"/>
    <property type="match status" value="1"/>
</dbReference>
<organism evidence="2 3">
    <name type="scientific">Aldrovandia affinis</name>
    <dbReference type="NCBI Taxonomy" id="143900"/>
    <lineage>
        <taxon>Eukaryota</taxon>
        <taxon>Metazoa</taxon>
        <taxon>Chordata</taxon>
        <taxon>Craniata</taxon>
        <taxon>Vertebrata</taxon>
        <taxon>Euteleostomi</taxon>
        <taxon>Actinopterygii</taxon>
        <taxon>Neopterygii</taxon>
        <taxon>Teleostei</taxon>
        <taxon>Notacanthiformes</taxon>
        <taxon>Halosauridae</taxon>
        <taxon>Aldrovandia</taxon>
    </lineage>
</organism>
<dbReference type="PANTHER" id="PTHR31450:SF4">
    <property type="entry name" value="LEUCINE-RICH REPEAT-CONTAINING PROTEIN 19"/>
    <property type="match status" value="1"/>
</dbReference>
<dbReference type="GO" id="GO:1901224">
    <property type="term" value="P:positive regulation of non-canonical NF-kappaB signal transduction"/>
    <property type="evidence" value="ECO:0007669"/>
    <property type="project" value="TreeGrafter"/>
</dbReference>